<dbReference type="EMBL" id="KE164136">
    <property type="protein sequence ID" value="EPQ15373.1"/>
    <property type="molecule type" value="Genomic_DNA"/>
</dbReference>
<organism evidence="2 3">
    <name type="scientific">Myotis brandtii</name>
    <name type="common">Brandt's bat</name>
    <dbReference type="NCBI Taxonomy" id="109478"/>
    <lineage>
        <taxon>Eukaryota</taxon>
        <taxon>Metazoa</taxon>
        <taxon>Chordata</taxon>
        <taxon>Craniata</taxon>
        <taxon>Vertebrata</taxon>
        <taxon>Euteleostomi</taxon>
        <taxon>Mammalia</taxon>
        <taxon>Eutheria</taxon>
        <taxon>Laurasiatheria</taxon>
        <taxon>Chiroptera</taxon>
        <taxon>Yangochiroptera</taxon>
        <taxon>Vespertilionidae</taxon>
        <taxon>Myotis</taxon>
    </lineage>
</organism>
<dbReference type="Proteomes" id="UP000052978">
    <property type="component" value="Unassembled WGS sequence"/>
</dbReference>
<evidence type="ECO:0000256" key="1">
    <source>
        <dbReference type="SAM" id="MobiDB-lite"/>
    </source>
</evidence>
<feature type="region of interest" description="Disordered" evidence="1">
    <location>
        <begin position="1"/>
        <end position="34"/>
    </location>
</feature>
<reference evidence="2 3" key="1">
    <citation type="journal article" date="2013" name="Nat. Commun.">
        <title>Genome analysis reveals insights into physiology and longevity of the Brandt's bat Myotis brandtii.</title>
        <authorList>
            <person name="Seim I."/>
            <person name="Fang X."/>
            <person name="Xiong Z."/>
            <person name="Lobanov A.V."/>
            <person name="Huang Z."/>
            <person name="Ma S."/>
            <person name="Feng Y."/>
            <person name="Turanov A.A."/>
            <person name="Zhu Y."/>
            <person name="Lenz T.L."/>
            <person name="Gerashchenko M.V."/>
            <person name="Fan D."/>
            <person name="Hee Yim S."/>
            <person name="Yao X."/>
            <person name="Jordan D."/>
            <person name="Xiong Y."/>
            <person name="Ma Y."/>
            <person name="Lyapunov A.N."/>
            <person name="Chen G."/>
            <person name="Kulakova O.I."/>
            <person name="Sun Y."/>
            <person name="Lee S.G."/>
            <person name="Bronson R.T."/>
            <person name="Moskalev A.A."/>
            <person name="Sunyaev S.R."/>
            <person name="Zhang G."/>
            <person name="Krogh A."/>
            <person name="Wang J."/>
            <person name="Gladyshev V.N."/>
        </authorList>
    </citation>
    <scope>NUCLEOTIDE SEQUENCE [LARGE SCALE GENOMIC DNA]</scope>
</reference>
<protein>
    <submittedName>
        <fullName evidence="2">Protocadherin-9</fullName>
    </submittedName>
</protein>
<dbReference type="AlphaFoldDB" id="S7PWS6"/>
<sequence length="262" mass="29048">MSAVGRQGSGEAISTACLRPSPRQPHGPLGPRGLAEATEMCTQECLVLGHSDNCWMPPGLGPYQHPKSPLSTFAPQKEWVKKDKLVNGHTLTRAWKEDSNRNQFNDRKQYGSNEGHFNNGSHMTDIPLANLKSYKQPGDGPLGPRGLAEATEMCTQECLVLGHSDNCWMPPGLGPYQHPKSPLSTFAPQKEWVKKDKLVNGHTLTRAWKEDSNRNQFNDRKQYGSNEGHFNNGSHMTDIPLANLKSYKQPGGAMESPKEHQL</sequence>
<evidence type="ECO:0000313" key="2">
    <source>
        <dbReference type="EMBL" id="EPQ15373.1"/>
    </source>
</evidence>
<proteinExistence type="predicted"/>
<accession>S7PWS6</accession>
<feature type="compositionally biased region" description="Polar residues" evidence="1">
    <location>
        <begin position="223"/>
        <end position="235"/>
    </location>
</feature>
<feature type="region of interest" description="Disordered" evidence="1">
    <location>
        <begin position="211"/>
        <end position="262"/>
    </location>
</feature>
<feature type="compositionally biased region" description="Basic and acidic residues" evidence="1">
    <location>
        <begin position="211"/>
        <end position="222"/>
    </location>
</feature>
<evidence type="ECO:0000313" key="3">
    <source>
        <dbReference type="Proteomes" id="UP000052978"/>
    </source>
</evidence>
<keyword evidence="3" id="KW-1185">Reference proteome</keyword>
<name>S7PWS6_MYOBR</name>
<gene>
    <name evidence="2" type="ORF">D623_10020987</name>
</gene>